<organism evidence="1 2">
    <name type="scientific">Vermiconidia calcicola</name>
    <dbReference type="NCBI Taxonomy" id="1690605"/>
    <lineage>
        <taxon>Eukaryota</taxon>
        <taxon>Fungi</taxon>
        <taxon>Dikarya</taxon>
        <taxon>Ascomycota</taxon>
        <taxon>Pezizomycotina</taxon>
        <taxon>Dothideomycetes</taxon>
        <taxon>Dothideomycetidae</taxon>
        <taxon>Mycosphaerellales</taxon>
        <taxon>Extremaceae</taxon>
        <taxon>Vermiconidia</taxon>
    </lineage>
</organism>
<evidence type="ECO:0000313" key="2">
    <source>
        <dbReference type="Proteomes" id="UP001281147"/>
    </source>
</evidence>
<dbReference type="EMBL" id="JAUTXU010000341">
    <property type="protein sequence ID" value="KAK3684495.1"/>
    <property type="molecule type" value="Genomic_DNA"/>
</dbReference>
<proteinExistence type="predicted"/>
<keyword evidence="1" id="KW-0560">Oxidoreductase</keyword>
<dbReference type="EC" id="1.16.3.1" evidence="1"/>
<gene>
    <name evidence="1" type="primary">YFH1_2</name>
    <name evidence="1" type="ORF">LTR37_020207</name>
</gene>
<accession>A0ACC3MC22</accession>
<protein>
    <submittedName>
        <fullName evidence="1">Mitochondrial matrix iron chaperone</fullName>
        <ecNumber evidence="1">1.16.3.1</ecNumber>
    </submittedName>
</protein>
<keyword evidence="2" id="KW-1185">Reference proteome</keyword>
<sequence>MSVPSAARIIRQAGRGTANLAIRGRQTARFQQQFGRYNPIQSTPHIPRCFSTSMRGRAGLMPDAENPEPPKDTEEHTVTGPADISDDEYALRSDEYMNAVYERAEEMQDAREDVEVEYAAGVLNITLPPAGTYVINKQPPNKQIWLSSPISGPKRYDWVMDGEGMHEKEGGGQGNWVYLRDGTKLTELLRKEVGITLDVHGHEEDMKKSVDPIE</sequence>
<dbReference type="Proteomes" id="UP001281147">
    <property type="component" value="Unassembled WGS sequence"/>
</dbReference>
<evidence type="ECO:0000313" key="1">
    <source>
        <dbReference type="EMBL" id="KAK3684495.1"/>
    </source>
</evidence>
<name>A0ACC3MC22_9PEZI</name>
<comment type="caution">
    <text evidence="1">The sequence shown here is derived from an EMBL/GenBank/DDBJ whole genome shotgun (WGS) entry which is preliminary data.</text>
</comment>
<reference evidence="1" key="1">
    <citation type="submission" date="2023-07" db="EMBL/GenBank/DDBJ databases">
        <title>Black Yeasts Isolated from many extreme environments.</title>
        <authorList>
            <person name="Coleine C."/>
            <person name="Stajich J.E."/>
            <person name="Selbmann L."/>
        </authorList>
    </citation>
    <scope>NUCLEOTIDE SEQUENCE</scope>
    <source>
        <strain evidence="1">CCFEE 5714</strain>
    </source>
</reference>